<proteinExistence type="predicted"/>
<feature type="compositionally biased region" description="Low complexity" evidence="1">
    <location>
        <begin position="707"/>
        <end position="733"/>
    </location>
</feature>
<feature type="compositionally biased region" description="Basic and acidic residues" evidence="1">
    <location>
        <begin position="82"/>
        <end position="110"/>
    </location>
</feature>
<feature type="compositionally biased region" description="Low complexity" evidence="1">
    <location>
        <begin position="8"/>
        <end position="20"/>
    </location>
</feature>
<sequence>MLPDPRDSNSSYPSSGQPSISDKEEIARAVLRSLAEPSANPTPSNPPPLPRAPLPAPSYPPAHQLPPPPPPLPLPPSHVTRSSREYSRSSLHHDYHHDDRTSYAELDHVASRSSSFSTNDVVRRTSSNADGAVGGVSAAMTRDNSSSSFFDDQSMAASPESSPRMQAALLPPPPPLHPLNYARHSIPSSAPQSTAVHEVALRRASLALGVNVEDVRQIVHHADAPPHASTSSQSYWSSSSATEHEASFTRQVLHAYQIESDRVSQPRSINRSSASSSALAMDDDLAPSGLARLSVHHPSERIPDRPTPQSQYHPQPDRSSLVAWGTRPDSRLPTFETRFAESISYVAQPASQTARWHEPVEVDPRTTVTTAVPAQRPESPSPFAYDAHRRTSHPVAPAPAPGFDPIPPFKLGSRASHGFVDDMARNRALEHEHAAGPWAQHPASSHPRHPQWPSNPHYERRVRSIDDYVEQQQQQQQPQQPHTQHHRHRSGSMAHHHNRAPGLPVQEDDRLPDRHVRSSFRHSYQPYPSQTSRSAAAGPPAVATTSALVESPQLSPTMPDPHRFHPFSQVRSPAAETPASVASSSVASVAALSPSPLLGPAASSSSSLLLDASKRTPGVETEARSSLRAVSEDTAAESTREAVESMQIDDDDDTAGRKAPKPAPRKSRSLRSSFSHPDRSSGPIQGTDLSHSEIMQRLQDKVKSRLAAKGKAALAKGNGTGSPHTTTSSGSNGDKAAGLGRTGSVKRTSSNTTKSGHSERTPAPATSSIQDTRAASPSKTTATAESSASPVAGAPAAKVRRTSASNQHKPVSEPPQQVAASKPSSPTRKSSAPPATIEEALQSLSPKPPSPTQTSSSKPNSIEAALLSPTDTPTPSEAANLHAQCLSRSPLPPEGAVESASGQAVPSDLPAAGQLNASSATKQQTSKSGIDSLIQAANKADPTESSSAIA</sequence>
<dbReference type="AlphaFoldDB" id="A0A2N8UB90"/>
<evidence type="ECO:0000313" key="2">
    <source>
        <dbReference type="EMBL" id="SJX62285.1"/>
    </source>
</evidence>
<name>A0A2N8UB90_9BASI</name>
<feature type="region of interest" description="Disordered" evidence="1">
    <location>
        <begin position="1"/>
        <end position="190"/>
    </location>
</feature>
<feature type="compositionally biased region" description="Polar residues" evidence="1">
    <location>
        <begin position="802"/>
        <end position="830"/>
    </location>
</feature>
<feature type="compositionally biased region" description="Low complexity" evidence="1">
    <location>
        <begin position="471"/>
        <end position="482"/>
    </location>
</feature>
<feature type="region of interest" description="Disordered" evidence="1">
    <location>
        <begin position="613"/>
        <end position="950"/>
    </location>
</feature>
<feature type="compositionally biased region" description="Polar residues" evidence="1">
    <location>
        <begin position="543"/>
        <end position="556"/>
    </location>
</feature>
<gene>
    <name evidence="2" type="ORF">SRS1_13132</name>
</gene>
<dbReference type="Proteomes" id="UP000239563">
    <property type="component" value="Chromosome IV"/>
</dbReference>
<feature type="compositionally biased region" description="Basic and acidic residues" evidence="1">
    <location>
        <begin position="507"/>
        <end position="516"/>
    </location>
</feature>
<evidence type="ECO:0000256" key="1">
    <source>
        <dbReference type="SAM" id="MobiDB-lite"/>
    </source>
</evidence>
<feature type="region of interest" description="Disordered" evidence="1">
    <location>
        <begin position="261"/>
        <end position="327"/>
    </location>
</feature>
<feature type="region of interest" description="Disordered" evidence="1">
    <location>
        <begin position="433"/>
        <end position="457"/>
    </location>
</feature>
<feature type="compositionally biased region" description="Polar residues" evidence="1">
    <location>
        <begin position="745"/>
        <end position="755"/>
    </location>
</feature>
<reference evidence="2 3" key="1">
    <citation type="submission" date="2017-02" db="EMBL/GenBank/DDBJ databases">
        <authorList>
            <person name="Peterson S.W."/>
        </authorList>
    </citation>
    <scope>NUCLEOTIDE SEQUENCE [LARGE SCALE GENOMIC DNA]</scope>
    <source>
        <strain evidence="2 3">SRS1_H2-8</strain>
    </source>
</reference>
<feature type="compositionally biased region" description="Low complexity" evidence="1">
    <location>
        <begin position="772"/>
        <end position="797"/>
    </location>
</feature>
<feature type="compositionally biased region" description="Polar residues" evidence="1">
    <location>
        <begin position="915"/>
        <end position="929"/>
    </location>
</feature>
<dbReference type="EMBL" id="LT795057">
    <property type="protein sequence ID" value="SJX62285.1"/>
    <property type="molecule type" value="Genomic_DNA"/>
</dbReference>
<feature type="compositionally biased region" description="Basic residues" evidence="1">
    <location>
        <begin position="483"/>
        <end position="499"/>
    </location>
</feature>
<feature type="compositionally biased region" description="Low complexity" evidence="1">
    <location>
        <begin position="145"/>
        <end position="158"/>
    </location>
</feature>
<accession>A0A2N8UB90</accession>
<protein>
    <submittedName>
        <fullName evidence="2">Uncharacterized protein</fullName>
    </submittedName>
</protein>
<feature type="compositionally biased region" description="Polar residues" evidence="1">
    <location>
        <begin position="111"/>
        <end position="129"/>
    </location>
</feature>
<feature type="compositionally biased region" description="Basic residues" evidence="1">
    <location>
        <begin position="658"/>
        <end position="669"/>
    </location>
</feature>
<feature type="compositionally biased region" description="Pro residues" evidence="1">
    <location>
        <begin position="43"/>
        <end position="76"/>
    </location>
</feature>
<organism evidence="2 3">
    <name type="scientific">Sporisorium reilianum f. sp. reilianum</name>
    <dbReference type="NCBI Taxonomy" id="72559"/>
    <lineage>
        <taxon>Eukaryota</taxon>
        <taxon>Fungi</taxon>
        <taxon>Dikarya</taxon>
        <taxon>Basidiomycota</taxon>
        <taxon>Ustilaginomycotina</taxon>
        <taxon>Ustilaginomycetes</taxon>
        <taxon>Ustilaginales</taxon>
        <taxon>Ustilaginaceae</taxon>
        <taxon>Sporisorium</taxon>
    </lineage>
</organism>
<evidence type="ECO:0000313" key="3">
    <source>
        <dbReference type="Proteomes" id="UP000239563"/>
    </source>
</evidence>
<feature type="region of interest" description="Disordered" evidence="1">
    <location>
        <begin position="469"/>
        <end position="576"/>
    </location>
</feature>